<evidence type="ECO:0000256" key="5">
    <source>
        <dbReference type="ARBA" id="ARBA00022827"/>
    </source>
</evidence>
<dbReference type="NCBIfam" id="TIGR02352">
    <property type="entry name" value="thiamin_ThiO"/>
    <property type="match status" value="1"/>
</dbReference>
<comment type="catalytic activity">
    <reaction evidence="10">
        <text>a D-alpha-amino acid + O2 + H2O = a 2-oxocarboxylate + H2O2 + NH4(+)</text>
        <dbReference type="Rhea" id="RHEA:21816"/>
        <dbReference type="ChEBI" id="CHEBI:15377"/>
        <dbReference type="ChEBI" id="CHEBI:15379"/>
        <dbReference type="ChEBI" id="CHEBI:16240"/>
        <dbReference type="ChEBI" id="CHEBI:28938"/>
        <dbReference type="ChEBI" id="CHEBI:35179"/>
        <dbReference type="ChEBI" id="CHEBI:59871"/>
        <dbReference type="EC" id="1.4.3.3"/>
    </reaction>
    <physiologicalReaction direction="left-to-right" evidence="10">
        <dbReference type="Rhea" id="RHEA:21817"/>
    </physiologicalReaction>
</comment>
<dbReference type="PANTHER" id="PTHR11530">
    <property type="entry name" value="D-AMINO ACID OXIDASE"/>
    <property type="match status" value="1"/>
</dbReference>
<dbReference type="InterPro" id="IPR012727">
    <property type="entry name" value="Gly_oxidase_ThiO"/>
</dbReference>
<comment type="caution">
    <text evidence="12">The sequence shown here is derived from an EMBL/GenBank/DDBJ whole genome shotgun (WGS) entry which is preliminary data.</text>
</comment>
<dbReference type="PANTHER" id="PTHR11530:SF11">
    <property type="entry name" value="D-ASPARTATE OXIDASE"/>
    <property type="match status" value="1"/>
</dbReference>
<sequence>MRVSIIGAGVAGMTCAVEFAERGFATEVFERADSFGPQSCSWFAGGMLAPWCECDHSADLVATFGERSLAWWKKRMPTLVQQGSLLVAHGRHASALVELSRRTTRYEWLDANGIGELEPALGNRFPKGLFFKDEAHIDPREALPCLANRLASLGGRIHFGASGSARPEGDHVVVDCTGLAAREALRELRGVKGEMLVLRSKEITLNRPVRLVDPRIPAYIVPRPNGVFMVGATMIESDDSNRVTARSVLELLSAACSLHPAFAEAEVLELGTQVRPAFPDNMPRIVRRPGRVYINGFFRHGFLLAPAFAQMAADAVLTGEPCSEVAHEDHA</sequence>
<reference evidence="13" key="1">
    <citation type="submission" date="2020-01" db="EMBL/GenBank/DDBJ databases">
        <title>'Steroidobacter agaridevorans' sp. nov., agar-degrading bacteria isolated from rhizosphere soils.</title>
        <authorList>
            <person name="Ikenaga M."/>
            <person name="Kataoka M."/>
            <person name="Murouchi A."/>
            <person name="Katsuragi S."/>
            <person name="Sakai M."/>
        </authorList>
    </citation>
    <scope>NUCLEOTIDE SEQUENCE [LARGE SCALE GENOMIC DNA]</scope>
    <source>
        <strain evidence="13">YU21-B</strain>
    </source>
</reference>
<dbReference type="Proteomes" id="UP000445000">
    <property type="component" value="Unassembled WGS sequence"/>
</dbReference>
<organism evidence="12 13">
    <name type="scientific">Steroidobacter agaridevorans</name>
    <dbReference type="NCBI Taxonomy" id="2695856"/>
    <lineage>
        <taxon>Bacteria</taxon>
        <taxon>Pseudomonadati</taxon>
        <taxon>Pseudomonadota</taxon>
        <taxon>Gammaproteobacteria</taxon>
        <taxon>Steroidobacterales</taxon>
        <taxon>Steroidobacteraceae</taxon>
        <taxon>Steroidobacter</taxon>
    </lineage>
</organism>
<dbReference type="Gene3D" id="3.30.9.10">
    <property type="entry name" value="D-Amino Acid Oxidase, subunit A, domain 2"/>
    <property type="match status" value="1"/>
</dbReference>
<dbReference type="GO" id="GO:0003884">
    <property type="term" value="F:D-amino-acid oxidase activity"/>
    <property type="evidence" value="ECO:0007669"/>
    <property type="project" value="UniProtKB-EC"/>
</dbReference>
<keyword evidence="13" id="KW-1185">Reference proteome</keyword>
<evidence type="ECO:0000256" key="8">
    <source>
        <dbReference type="ARBA" id="ARBA00039101"/>
    </source>
</evidence>
<dbReference type="GO" id="GO:0071949">
    <property type="term" value="F:FAD binding"/>
    <property type="evidence" value="ECO:0007669"/>
    <property type="project" value="InterPro"/>
</dbReference>
<proteinExistence type="inferred from homology"/>
<evidence type="ECO:0000256" key="7">
    <source>
        <dbReference type="ARBA" id="ARBA00023002"/>
    </source>
</evidence>
<comment type="similarity">
    <text evidence="3">Belongs to the DAMOX/DASOX family.</text>
</comment>
<dbReference type="EC" id="1.4.3.3" evidence="8"/>
<feature type="domain" description="FAD dependent oxidoreductase" evidence="11">
    <location>
        <begin position="3"/>
        <end position="314"/>
    </location>
</feature>
<evidence type="ECO:0000256" key="3">
    <source>
        <dbReference type="ARBA" id="ARBA00006730"/>
    </source>
</evidence>
<dbReference type="InterPro" id="IPR036188">
    <property type="entry name" value="FAD/NAD-bd_sf"/>
</dbReference>
<evidence type="ECO:0000259" key="11">
    <source>
        <dbReference type="Pfam" id="PF01266"/>
    </source>
</evidence>
<keyword evidence="4" id="KW-0285">Flavoprotein</keyword>
<keyword evidence="5" id="KW-0274">FAD</keyword>
<evidence type="ECO:0000256" key="1">
    <source>
        <dbReference type="ARBA" id="ARBA00001974"/>
    </source>
</evidence>
<comment type="cofactor">
    <cofactor evidence="1">
        <name>FAD</name>
        <dbReference type="ChEBI" id="CHEBI:57692"/>
    </cofactor>
</comment>
<evidence type="ECO:0000256" key="2">
    <source>
        <dbReference type="ARBA" id="ARBA00004948"/>
    </source>
</evidence>
<dbReference type="RefSeq" id="WP_161812150.1">
    <property type="nucleotide sequence ID" value="NZ_BLJN01000002.1"/>
</dbReference>
<dbReference type="UniPathway" id="UPA00060"/>
<evidence type="ECO:0000256" key="4">
    <source>
        <dbReference type="ARBA" id="ARBA00022630"/>
    </source>
</evidence>
<dbReference type="EMBL" id="BLJN01000002">
    <property type="protein sequence ID" value="GFE80474.1"/>
    <property type="molecule type" value="Genomic_DNA"/>
</dbReference>
<dbReference type="GO" id="GO:0009228">
    <property type="term" value="P:thiamine biosynthetic process"/>
    <property type="evidence" value="ECO:0007669"/>
    <property type="project" value="UniProtKB-KW"/>
</dbReference>
<accession>A0A829YAU5</accession>
<keyword evidence="7" id="KW-0560">Oxidoreductase</keyword>
<dbReference type="Gene3D" id="3.50.50.60">
    <property type="entry name" value="FAD/NAD(P)-binding domain"/>
    <property type="match status" value="1"/>
</dbReference>
<evidence type="ECO:0000313" key="13">
    <source>
        <dbReference type="Proteomes" id="UP000445000"/>
    </source>
</evidence>
<name>A0A829YAU5_9GAMM</name>
<evidence type="ECO:0000313" key="12">
    <source>
        <dbReference type="EMBL" id="GFE80474.1"/>
    </source>
</evidence>
<comment type="pathway">
    <text evidence="2">Cofactor biosynthesis; thiamine diphosphate biosynthesis.</text>
</comment>
<dbReference type="Pfam" id="PF01266">
    <property type="entry name" value="DAO"/>
    <property type="match status" value="1"/>
</dbReference>
<dbReference type="SUPFAM" id="SSF54373">
    <property type="entry name" value="FAD-linked reductases, C-terminal domain"/>
    <property type="match status" value="1"/>
</dbReference>
<evidence type="ECO:0000256" key="9">
    <source>
        <dbReference type="ARBA" id="ARBA00039751"/>
    </source>
</evidence>
<evidence type="ECO:0000256" key="10">
    <source>
        <dbReference type="ARBA" id="ARBA00049547"/>
    </source>
</evidence>
<dbReference type="GO" id="GO:0009229">
    <property type="term" value="P:thiamine diphosphate biosynthetic process"/>
    <property type="evidence" value="ECO:0007669"/>
    <property type="project" value="UniProtKB-UniPathway"/>
</dbReference>
<evidence type="ECO:0000256" key="6">
    <source>
        <dbReference type="ARBA" id="ARBA00022977"/>
    </source>
</evidence>
<gene>
    <name evidence="12" type="ORF">GCM10011487_24740</name>
</gene>
<dbReference type="SUPFAM" id="SSF51905">
    <property type="entry name" value="FAD/NAD(P)-binding domain"/>
    <property type="match status" value="1"/>
</dbReference>
<dbReference type="AlphaFoldDB" id="A0A829YAU5"/>
<dbReference type="GO" id="GO:0046416">
    <property type="term" value="P:D-amino acid metabolic process"/>
    <property type="evidence" value="ECO:0007669"/>
    <property type="project" value="InterPro"/>
</dbReference>
<protein>
    <recommendedName>
        <fullName evidence="9">D-amino-acid oxidase</fullName>
        <ecNumber evidence="8">1.4.3.3</ecNumber>
    </recommendedName>
</protein>
<dbReference type="InterPro" id="IPR006076">
    <property type="entry name" value="FAD-dep_OxRdtase"/>
</dbReference>
<keyword evidence="6" id="KW-0784">Thiamine biosynthesis</keyword>
<dbReference type="InterPro" id="IPR023209">
    <property type="entry name" value="DAO"/>
</dbReference>